<gene>
    <name evidence="4" type="ORF">EW026_g8364</name>
</gene>
<dbReference type="InterPro" id="IPR045079">
    <property type="entry name" value="Oxoprolinase-like"/>
</dbReference>
<dbReference type="InterPro" id="IPR011009">
    <property type="entry name" value="Kinase-like_dom_sf"/>
</dbReference>
<dbReference type="EMBL" id="SGPJ01001088">
    <property type="protein sequence ID" value="THG92583.1"/>
    <property type="molecule type" value="Genomic_DNA"/>
</dbReference>
<protein>
    <submittedName>
        <fullName evidence="4">Uncharacterized protein</fullName>
    </submittedName>
</protein>
<evidence type="ECO:0000259" key="2">
    <source>
        <dbReference type="Pfam" id="PF01968"/>
    </source>
</evidence>
<feature type="non-terminal residue" evidence="4">
    <location>
        <position position="886"/>
    </location>
</feature>
<keyword evidence="5" id="KW-1185">Reference proteome</keyword>
<evidence type="ECO:0000256" key="1">
    <source>
        <dbReference type="SAM" id="MobiDB-lite"/>
    </source>
</evidence>
<dbReference type="Pfam" id="PF01968">
    <property type="entry name" value="Hydantoinase_A"/>
    <property type="match status" value="1"/>
</dbReference>
<dbReference type="Gene3D" id="1.10.510.10">
    <property type="entry name" value="Transferase(Phosphotransferase) domain 1"/>
    <property type="match status" value="1"/>
</dbReference>
<feature type="domain" description="Fungal-type protein kinase" evidence="3">
    <location>
        <begin position="212"/>
        <end position="579"/>
    </location>
</feature>
<evidence type="ECO:0000313" key="5">
    <source>
        <dbReference type="Proteomes" id="UP000309038"/>
    </source>
</evidence>
<feature type="compositionally biased region" description="Polar residues" evidence="1">
    <location>
        <begin position="1"/>
        <end position="10"/>
    </location>
</feature>
<dbReference type="GO" id="GO:0006749">
    <property type="term" value="P:glutathione metabolic process"/>
    <property type="evidence" value="ECO:0007669"/>
    <property type="project" value="TreeGrafter"/>
</dbReference>
<dbReference type="InterPro" id="IPR040976">
    <property type="entry name" value="Pkinase_fungal"/>
</dbReference>
<feature type="region of interest" description="Disordered" evidence="1">
    <location>
        <begin position="1"/>
        <end position="43"/>
    </location>
</feature>
<accession>A0A4S4K4C9</accession>
<name>A0A4S4K4C9_9APHY</name>
<proteinExistence type="predicted"/>
<dbReference type="GO" id="GO:0005829">
    <property type="term" value="C:cytosol"/>
    <property type="evidence" value="ECO:0007669"/>
    <property type="project" value="TreeGrafter"/>
</dbReference>
<dbReference type="InterPro" id="IPR002821">
    <property type="entry name" value="Hydantoinase_A"/>
</dbReference>
<comment type="caution">
    <text evidence="4">The sequence shown here is derived from an EMBL/GenBank/DDBJ whole genome shotgun (WGS) entry which is preliminary data.</text>
</comment>
<dbReference type="PANTHER" id="PTHR11365:SF2">
    <property type="entry name" value="5-OXOPROLINASE"/>
    <property type="match status" value="1"/>
</dbReference>
<feature type="region of interest" description="Disordered" evidence="1">
    <location>
        <begin position="759"/>
        <end position="787"/>
    </location>
</feature>
<feature type="domain" description="Hydantoinase A/oxoprolinase" evidence="2">
    <location>
        <begin position="795"/>
        <end position="886"/>
    </location>
</feature>
<dbReference type="SUPFAM" id="SSF56112">
    <property type="entry name" value="Protein kinase-like (PK-like)"/>
    <property type="match status" value="1"/>
</dbReference>
<organism evidence="4 5">
    <name type="scientific">Hermanssonia centrifuga</name>
    <dbReference type="NCBI Taxonomy" id="98765"/>
    <lineage>
        <taxon>Eukaryota</taxon>
        <taxon>Fungi</taxon>
        <taxon>Dikarya</taxon>
        <taxon>Basidiomycota</taxon>
        <taxon>Agaricomycotina</taxon>
        <taxon>Agaricomycetes</taxon>
        <taxon>Polyporales</taxon>
        <taxon>Meruliaceae</taxon>
        <taxon>Hermanssonia</taxon>
    </lineage>
</organism>
<dbReference type="AlphaFoldDB" id="A0A4S4K4C9"/>
<evidence type="ECO:0000313" key="4">
    <source>
        <dbReference type="EMBL" id="THG92583.1"/>
    </source>
</evidence>
<evidence type="ECO:0000259" key="3">
    <source>
        <dbReference type="Pfam" id="PF17667"/>
    </source>
</evidence>
<dbReference type="GO" id="GO:0017168">
    <property type="term" value="F:5-oxoprolinase (ATP-hydrolyzing) activity"/>
    <property type="evidence" value="ECO:0007669"/>
    <property type="project" value="TreeGrafter"/>
</dbReference>
<sequence length="886" mass="98637">MSADSLTTPPRSGIAPPLFTSTPRRPRRAPDHQGPKQPNYDNDALREMAGSYLEVPLHEFMTDWMPQDHSIPKLPDDVSAEVLDCLEPLKFVKKETEMYPPLCKAFEAILKDTNYVIKDTANKREGGSWVDSKPDLSMYKNDGPGKAAWTVPDKELKVANVDAERLPYYANSTFTWPVCLVEVKLRRHMDPFKKGEGGQLQLSGGKEATRFNSQITKYAAELLLRQHRRYAFKVMICGDQARLMRWDRAAVVVSELFPYKSSSMELFQFVYSIAHMSHMQQGFDPTATPATPEEVEELKGYESPNHYANQFLQEVKDKTETHPIYKIECEGIDGHPNLALLIGCYVAATYGPTGRATRGYIAYDLKATTDQERLVFLKDSWRAEGAHTELDAYKRLMPHKIVGIPQVLAGGDVYDSDGPQTTHSQELHALEEHRPAKRIHTRLVLREIGLPLKKYPEAVVMLAVVKDAVQAHNDAWTKAQVLHRDISVGNIMINTDSIKMTVDERGDPTIDVQAPITGILTDWDLSKICVEALPVNTDTAQSVSRSGTWAFMSGLVLNYPLKPCDIYDDLESFIHVISYCTLRYHHHNLSLDLHDHDLRNANVLALHNPKNLALARLVSNLFDAVIPIGDYCTGGQAKMAAMGAGNPPFVVTNLELGRCLSELYRLCQGHYESIDPMDYNQKYLPIPKNKPVYKAKLRQSPYASTQTPAPAPILPTSHKTLTQDNFTHAEMIRVLTSYIVKPWSPDDKIADQFRAPGVRGLNIGRGRSRPAAPPPTHHQPTYSLNESRPRLYEVASGVAALTSWDPDRKHPVIGLDVGGTSTDVSRFDGRYEVVYETTTAGVTIQSPQLDINTVAAGGGSCLTFRNGLFLAGPEGAGAEPGPACYR</sequence>
<dbReference type="PANTHER" id="PTHR11365">
    <property type="entry name" value="5-OXOPROLINASE RELATED"/>
    <property type="match status" value="1"/>
</dbReference>
<dbReference type="Proteomes" id="UP000309038">
    <property type="component" value="Unassembled WGS sequence"/>
</dbReference>
<reference evidence="4 5" key="1">
    <citation type="submission" date="2019-02" db="EMBL/GenBank/DDBJ databases">
        <title>Genome sequencing of the rare red list fungi Phlebia centrifuga.</title>
        <authorList>
            <person name="Buettner E."/>
            <person name="Kellner H."/>
        </authorList>
    </citation>
    <scope>NUCLEOTIDE SEQUENCE [LARGE SCALE GENOMIC DNA]</scope>
    <source>
        <strain evidence="4 5">DSM 108282</strain>
    </source>
</reference>
<dbReference type="Pfam" id="PF17667">
    <property type="entry name" value="Pkinase_fungal"/>
    <property type="match status" value="1"/>
</dbReference>